<protein>
    <recommendedName>
        <fullName evidence="1">Transposase DDE domain-containing protein</fullName>
    </recommendedName>
</protein>
<proteinExistence type="predicted"/>
<comment type="caution">
    <text evidence="2">The sequence shown here is derived from an EMBL/GenBank/DDBJ whole genome shotgun (WGS) entry which is preliminary data.</text>
</comment>
<feature type="domain" description="Transposase DDE" evidence="1">
    <location>
        <begin position="26"/>
        <end position="68"/>
    </location>
</feature>
<dbReference type="AlphaFoldDB" id="X1FD21"/>
<gene>
    <name evidence="2" type="ORF">S03H2_14339</name>
</gene>
<sequence length="69" mass="8120">MNSRVHPKYKTRYRVTNWAEYDRSLVQRGDLTLWITPAALRTWTLKSPGRRGSPRRYSDIAIETALTLQ</sequence>
<name>X1FD21_9ZZZZ</name>
<dbReference type="Pfam" id="PF13737">
    <property type="entry name" value="DDE_Tnp_1_5"/>
    <property type="match status" value="1"/>
</dbReference>
<dbReference type="InterPro" id="IPR025668">
    <property type="entry name" value="Tnp_DDE_dom"/>
</dbReference>
<accession>X1FD21</accession>
<feature type="non-terminal residue" evidence="2">
    <location>
        <position position="69"/>
    </location>
</feature>
<organism evidence="2">
    <name type="scientific">marine sediment metagenome</name>
    <dbReference type="NCBI Taxonomy" id="412755"/>
    <lineage>
        <taxon>unclassified sequences</taxon>
        <taxon>metagenomes</taxon>
        <taxon>ecological metagenomes</taxon>
    </lineage>
</organism>
<evidence type="ECO:0000259" key="1">
    <source>
        <dbReference type="Pfam" id="PF13737"/>
    </source>
</evidence>
<dbReference type="EMBL" id="BARU01007277">
    <property type="protein sequence ID" value="GAH43511.1"/>
    <property type="molecule type" value="Genomic_DNA"/>
</dbReference>
<evidence type="ECO:0000313" key="2">
    <source>
        <dbReference type="EMBL" id="GAH43511.1"/>
    </source>
</evidence>
<reference evidence="2" key="1">
    <citation type="journal article" date="2014" name="Front. Microbiol.">
        <title>High frequency of phylogenetically diverse reductive dehalogenase-homologous genes in deep subseafloor sedimentary metagenomes.</title>
        <authorList>
            <person name="Kawai M."/>
            <person name="Futagami T."/>
            <person name="Toyoda A."/>
            <person name="Takaki Y."/>
            <person name="Nishi S."/>
            <person name="Hori S."/>
            <person name="Arai W."/>
            <person name="Tsubouchi T."/>
            <person name="Morono Y."/>
            <person name="Uchiyama I."/>
            <person name="Ito T."/>
            <person name="Fujiyama A."/>
            <person name="Inagaki F."/>
            <person name="Takami H."/>
        </authorList>
    </citation>
    <scope>NUCLEOTIDE SEQUENCE</scope>
    <source>
        <strain evidence="2">Expedition CK06-06</strain>
    </source>
</reference>